<sequence>MSIAVFRHAGAGAFRPLVLLHPLGVDHTFWAALVDDIADRDVVTLDLPGHGVSPTPASAVSLDVLARSVGSALRSAGLIEVDLVGVSLGGLIAQHLSAQDDIVVAHLVLVDTVISYPSVVRKQWRSRALTARTDGMRSLVDPTMQTWFSAGYLADPDARLSQLIEVFSTGDPEGYALNCCALAEANTVGLLATLDVPTLVACGVDDLAHFREEAERLARAVAYAQLVWLPGRHAAAFESATEFASVLKEFLMKEAAA</sequence>
<dbReference type="PANTHER" id="PTHR43798">
    <property type="entry name" value="MONOACYLGLYCEROL LIPASE"/>
    <property type="match status" value="1"/>
</dbReference>
<keyword evidence="3" id="KW-1185">Reference proteome</keyword>
<keyword evidence="2" id="KW-0378">Hydrolase</keyword>
<reference evidence="2" key="1">
    <citation type="journal article" date="2018" name="Int. J. Syst. Evol. Microbiol.">
        <title>Jatrophihabitans telluris sp. nov., isolated from sediment soil of lava forest wetlands and the emended description of the genus Jatrophihabitans.</title>
        <authorList>
            <person name="Lee K.C."/>
            <person name="Suh M.K."/>
            <person name="Eom M.K."/>
            <person name="Kim K.K."/>
            <person name="Kim J.S."/>
            <person name="Kim D.S."/>
            <person name="Ko S.H."/>
            <person name="Shin Y.K."/>
            <person name="Lee J.S."/>
        </authorList>
    </citation>
    <scope>NUCLEOTIDE SEQUENCE</scope>
    <source>
        <strain evidence="2">N237</strain>
    </source>
</reference>
<proteinExistence type="predicted"/>
<dbReference type="GO" id="GO:0016787">
    <property type="term" value="F:hydrolase activity"/>
    <property type="evidence" value="ECO:0007669"/>
    <property type="project" value="UniProtKB-KW"/>
</dbReference>
<evidence type="ECO:0000313" key="3">
    <source>
        <dbReference type="Proteomes" id="UP001056336"/>
    </source>
</evidence>
<dbReference type="Pfam" id="PF12697">
    <property type="entry name" value="Abhydrolase_6"/>
    <property type="match status" value="1"/>
</dbReference>
<gene>
    <name evidence="2" type="ORF">M6D93_02995</name>
</gene>
<reference evidence="2" key="2">
    <citation type="submission" date="2022-05" db="EMBL/GenBank/DDBJ databases">
        <authorList>
            <person name="Kim J.-S."/>
            <person name="Lee K."/>
            <person name="Suh M."/>
            <person name="Eom M."/>
            <person name="Kim J.-S."/>
            <person name="Kim D.-S."/>
            <person name="Ko S.-H."/>
            <person name="Shin Y."/>
            <person name="Lee J.-S."/>
        </authorList>
    </citation>
    <scope>NUCLEOTIDE SEQUENCE</scope>
    <source>
        <strain evidence="2">N237</strain>
    </source>
</reference>
<organism evidence="2 3">
    <name type="scientific">Jatrophihabitans telluris</name>
    <dbReference type="NCBI Taxonomy" id="2038343"/>
    <lineage>
        <taxon>Bacteria</taxon>
        <taxon>Bacillati</taxon>
        <taxon>Actinomycetota</taxon>
        <taxon>Actinomycetes</taxon>
        <taxon>Jatrophihabitantales</taxon>
        <taxon>Jatrophihabitantaceae</taxon>
        <taxon>Jatrophihabitans</taxon>
    </lineage>
</organism>
<dbReference type="Proteomes" id="UP001056336">
    <property type="component" value="Chromosome"/>
</dbReference>
<dbReference type="SUPFAM" id="SSF53474">
    <property type="entry name" value="alpha/beta-Hydrolases"/>
    <property type="match status" value="1"/>
</dbReference>
<feature type="domain" description="AB hydrolase-1" evidence="1">
    <location>
        <begin position="17"/>
        <end position="245"/>
    </location>
</feature>
<dbReference type="Gene3D" id="3.40.50.1820">
    <property type="entry name" value="alpha/beta hydrolase"/>
    <property type="match status" value="1"/>
</dbReference>
<dbReference type="RefSeq" id="WP_249772869.1">
    <property type="nucleotide sequence ID" value="NZ_CP097332.1"/>
</dbReference>
<dbReference type="InterPro" id="IPR029058">
    <property type="entry name" value="AB_hydrolase_fold"/>
</dbReference>
<name>A0ABY4QZN2_9ACTN</name>
<accession>A0ABY4QZN2</accession>
<dbReference type="InterPro" id="IPR000073">
    <property type="entry name" value="AB_hydrolase_1"/>
</dbReference>
<protein>
    <submittedName>
        <fullName evidence="2">Alpha/beta fold hydrolase</fullName>
    </submittedName>
</protein>
<dbReference type="InterPro" id="IPR050266">
    <property type="entry name" value="AB_hydrolase_sf"/>
</dbReference>
<dbReference type="EMBL" id="CP097332">
    <property type="protein sequence ID" value="UQX88973.1"/>
    <property type="molecule type" value="Genomic_DNA"/>
</dbReference>
<evidence type="ECO:0000313" key="2">
    <source>
        <dbReference type="EMBL" id="UQX88973.1"/>
    </source>
</evidence>
<evidence type="ECO:0000259" key="1">
    <source>
        <dbReference type="Pfam" id="PF12697"/>
    </source>
</evidence>
<dbReference type="PANTHER" id="PTHR43798:SF33">
    <property type="entry name" value="HYDROLASE, PUTATIVE (AFU_ORTHOLOGUE AFUA_2G14860)-RELATED"/>
    <property type="match status" value="1"/>
</dbReference>